<protein>
    <submittedName>
        <fullName evidence="1">Uncharacterized protein</fullName>
    </submittedName>
</protein>
<dbReference type="AlphaFoldDB" id="A0A8D9MQV4"/>
<sequence length="76" mass="8983">MNLAICQLQCVTHLRDQDLDNARPVRLLDRDGHLNLATTALVHLMRFMLNINDLHYFLLFMEDAENYFSMKLSKIF</sequence>
<evidence type="ECO:0000313" key="2">
    <source>
        <dbReference type="Proteomes" id="UP000501270"/>
    </source>
</evidence>
<keyword evidence="1" id="KW-0614">Plasmid</keyword>
<dbReference type="EMBL" id="LR793264">
    <property type="protein sequence ID" value="CAG9070910.1"/>
    <property type="molecule type" value="Genomic_DNA"/>
</dbReference>
<dbReference type="Proteomes" id="UP000501270">
    <property type="component" value="Plasmid 1"/>
</dbReference>
<evidence type="ECO:0000313" key="1">
    <source>
        <dbReference type="EMBL" id="CAG9070910.1"/>
    </source>
</evidence>
<gene>
    <name evidence="1" type="ORF">P54MCR8_PROKKA_00033</name>
</gene>
<proteinExistence type="predicted"/>
<name>A0A8D9MQV4_KLEPN</name>
<organism evidence="1 2">
    <name type="scientific">Klebsiella pneumoniae</name>
    <dbReference type="NCBI Taxonomy" id="573"/>
    <lineage>
        <taxon>Bacteria</taxon>
        <taxon>Pseudomonadati</taxon>
        <taxon>Pseudomonadota</taxon>
        <taxon>Gammaproteobacteria</taxon>
        <taxon>Enterobacterales</taxon>
        <taxon>Enterobacteriaceae</taxon>
        <taxon>Klebsiella/Raoultella group</taxon>
        <taxon>Klebsiella</taxon>
        <taxon>Klebsiella pneumoniae complex</taxon>
    </lineage>
</organism>
<accession>A0A8D9MQV4</accession>
<geneLocation type="plasmid" evidence="1">
    <name>1</name>
</geneLocation>
<reference evidence="1 2" key="1">
    <citation type="submission" date="2020-04" db="EMBL/GenBank/DDBJ databases">
        <authorList>
            <person name="Naeem R."/>
            <person name="Antony C."/>
            <person name="Guan Q."/>
        </authorList>
    </citation>
    <scope>NUCLEOTIDE SEQUENCE [LARGE SCALE GENOMIC DNA]</scope>
    <source>
        <plasmid evidence="2">Chromosome: 1</plasmid>
    </source>
</reference>